<feature type="compositionally biased region" description="Basic residues" evidence="6">
    <location>
        <begin position="201"/>
        <end position="210"/>
    </location>
</feature>
<dbReference type="InterPro" id="IPR036416">
    <property type="entry name" value="Pept_tRNA_hydro_sf"/>
</dbReference>
<dbReference type="GO" id="GO:0000049">
    <property type="term" value="F:tRNA binding"/>
    <property type="evidence" value="ECO:0007669"/>
    <property type="project" value="UniProtKB-KW"/>
</dbReference>
<dbReference type="NCBIfam" id="TIGR00447">
    <property type="entry name" value="pth"/>
    <property type="match status" value="1"/>
</dbReference>
<evidence type="ECO:0000256" key="1">
    <source>
        <dbReference type="ARBA" id="ARBA00013260"/>
    </source>
</evidence>
<dbReference type="Gene3D" id="3.40.50.1470">
    <property type="entry name" value="Peptidyl-tRNA hydrolase"/>
    <property type="match status" value="1"/>
</dbReference>
<proteinExistence type="inferred from homology"/>
<dbReference type="Pfam" id="PF01195">
    <property type="entry name" value="Pept_tRNA_hydro"/>
    <property type="match status" value="1"/>
</dbReference>
<dbReference type="PANTHER" id="PTHR17224:SF1">
    <property type="entry name" value="PEPTIDYL-TRNA HYDROLASE"/>
    <property type="match status" value="1"/>
</dbReference>
<comment type="caution">
    <text evidence="7">The sequence shown here is derived from an EMBL/GenBank/DDBJ whole genome shotgun (WGS) entry which is preliminary data.</text>
</comment>
<dbReference type="AlphaFoldDB" id="A0A9P6YKM8"/>
<evidence type="ECO:0000256" key="3">
    <source>
        <dbReference type="ARBA" id="ARBA00022801"/>
    </source>
</evidence>
<sequence>MLMNQAKLLFVGLGNATLPNTRHNVGMMVIDHIVKHLNLSWTQNHNWKSDTTHTTVLVHSNKEVKEYQVTFLKPRKFMNISGSCVAQAVHDLSIPMSNLYIFHDDMQRELGKVSLKESGSANGHNGVKSVIEHLKQKDFKRVRIGIGRPPFDDRSHDIVASFVLSKFNQGEIEQLESLVYPIWTRDQGLELLCDKGQLPKNKTKKKKKKVKIDDDENSLSDYSL</sequence>
<evidence type="ECO:0000256" key="2">
    <source>
        <dbReference type="ARBA" id="ARBA00022555"/>
    </source>
</evidence>
<name>A0A9P6YKM8_RHIOR</name>
<dbReference type="PROSITE" id="PS01196">
    <property type="entry name" value="PEPT_TRNA_HYDROL_2"/>
    <property type="match status" value="1"/>
</dbReference>
<dbReference type="EMBL" id="JAANIT010000175">
    <property type="protein sequence ID" value="KAG1550979.1"/>
    <property type="molecule type" value="Genomic_DNA"/>
</dbReference>
<feature type="region of interest" description="Disordered" evidence="6">
    <location>
        <begin position="201"/>
        <end position="224"/>
    </location>
</feature>
<dbReference type="EC" id="3.1.1.29" evidence="1"/>
<dbReference type="InterPro" id="IPR018171">
    <property type="entry name" value="Pept_tRNA_hydro_CS"/>
</dbReference>
<gene>
    <name evidence="7" type="ORF">G6F51_002116</name>
</gene>
<reference evidence="7" key="1">
    <citation type="journal article" date="2020" name="Microb. Genom.">
        <title>Genetic diversity of clinical and environmental Mucorales isolates obtained from an investigation of mucormycosis cases among solid organ transplant recipients.</title>
        <authorList>
            <person name="Nguyen M.H."/>
            <person name="Kaul D."/>
            <person name="Muto C."/>
            <person name="Cheng S.J."/>
            <person name="Richter R.A."/>
            <person name="Bruno V.M."/>
            <person name="Liu G."/>
            <person name="Beyhan S."/>
            <person name="Sundermann A.J."/>
            <person name="Mounaud S."/>
            <person name="Pasculle A.W."/>
            <person name="Nierman W.C."/>
            <person name="Driscoll E."/>
            <person name="Cumbie R."/>
            <person name="Clancy C.J."/>
            <person name="Dupont C.L."/>
        </authorList>
    </citation>
    <scope>NUCLEOTIDE SEQUENCE</scope>
    <source>
        <strain evidence="7">GL16</strain>
    </source>
</reference>
<dbReference type="GO" id="GO:0004045">
    <property type="term" value="F:peptidyl-tRNA hydrolase activity"/>
    <property type="evidence" value="ECO:0007669"/>
    <property type="project" value="UniProtKB-EC"/>
</dbReference>
<evidence type="ECO:0000256" key="5">
    <source>
        <dbReference type="ARBA" id="ARBA00038063"/>
    </source>
</evidence>
<keyword evidence="2" id="KW-0820">tRNA-binding</keyword>
<evidence type="ECO:0000313" key="7">
    <source>
        <dbReference type="EMBL" id="KAG1550979.1"/>
    </source>
</evidence>
<dbReference type="SUPFAM" id="SSF53178">
    <property type="entry name" value="Peptidyl-tRNA hydrolase-like"/>
    <property type="match status" value="1"/>
</dbReference>
<dbReference type="CDD" id="cd00462">
    <property type="entry name" value="PTH"/>
    <property type="match status" value="1"/>
</dbReference>
<evidence type="ECO:0000313" key="8">
    <source>
        <dbReference type="Proteomes" id="UP000717996"/>
    </source>
</evidence>
<keyword evidence="4" id="KW-0694">RNA-binding</keyword>
<dbReference type="PANTHER" id="PTHR17224">
    <property type="entry name" value="PEPTIDYL-TRNA HYDROLASE"/>
    <property type="match status" value="1"/>
</dbReference>
<organism evidence="7 8">
    <name type="scientific">Rhizopus oryzae</name>
    <name type="common">Mucormycosis agent</name>
    <name type="synonym">Rhizopus arrhizus var. delemar</name>
    <dbReference type="NCBI Taxonomy" id="64495"/>
    <lineage>
        <taxon>Eukaryota</taxon>
        <taxon>Fungi</taxon>
        <taxon>Fungi incertae sedis</taxon>
        <taxon>Mucoromycota</taxon>
        <taxon>Mucoromycotina</taxon>
        <taxon>Mucoromycetes</taxon>
        <taxon>Mucorales</taxon>
        <taxon>Mucorineae</taxon>
        <taxon>Rhizopodaceae</taxon>
        <taxon>Rhizopus</taxon>
    </lineage>
</organism>
<evidence type="ECO:0000256" key="6">
    <source>
        <dbReference type="SAM" id="MobiDB-lite"/>
    </source>
</evidence>
<keyword evidence="3" id="KW-0378">Hydrolase</keyword>
<dbReference type="InterPro" id="IPR001328">
    <property type="entry name" value="Pept_tRNA_hydro"/>
</dbReference>
<dbReference type="Proteomes" id="UP000717996">
    <property type="component" value="Unassembled WGS sequence"/>
</dbReference>
<accession>A0A9P6YKM8</accession>
<protein>
    <recommendedName>
        <fullName evidence="1">peptidyl-tRNA hydrolase</fullName>
        <ecNumber evidence="1">3.1.1.29</ecNumber>
    </recommendedName>
</protein>
<evidence type="ECO:0000256" key="4">
    <source>
        <dbReference type="ARBA" id="ARBA00022884"/>
    </source>
</evidence>
<comment type="similarity">
    <text evidence="5">Belongs to the PTH family.</text>
</comment>
<dbReference type="OrthoDB" id="1711136at2759"/>